<accession>A0A0V7ZG94</accession>
<evidence type="ECO:0000313" key="2">
    <source>
        <dbReference type="Proteomes" id="UP000053372"/>
    </source>
</evidence>
<dbReference type="RefSeq" id="WP_036264721.1">
    <property type="nucleotide sequence ID" value="NZ_LMTZ01000137.1"/>
</dbReference>
<keyword evidence="2" id="KW-1185">Reference proteome</keyword>
<protein>
    <submittedName>
        <fullName evidence="1">Uncharacterized protein</fullName>
    </submittedName>
</protein>
<proteinExistence type="predicted"/>
<reference evidence="1 2" key="1">
    <citation type="journal article" date="2015" name="Genome Announc.">
        <title>Draft Genome of the Euendolithic (true boring) Cyanobacterium Mastigocoleus testarum strain BC008.</title>
        <authorList>
            <person name="Guida B.S."/>
            <person name="Garcia-Pichel F."/>
        </authorList>
    </citation>
    <scope>NUCLEOTIDE SEQUENCE [LARGE SCALE GENOMIC DNA]</scope>
    <source>
        <strain evidence="1 2">BC008</strain>
    </source>
</reference>
<dbReference type="OrthoDB" id="514743at2"/>
<sequence>MASYLEDWAEREDRNSRAQWAAVIIKRAIEKDKAGEIVNGHMLDEIEFEQIKKFLALLSGEHDRNGISFSVIADCLGLDQDKLNELYLMVLSMREVEQMINKPPPGYKWGLIKTNEEKVNL</sequence>
<comment type="caution">
    <text evidence="1">The sequence shown here is derived from an EMBL/GenBank/DDBJ whole genome shotgun (WGS) entry which is preliminary data.</text>
</comment>
<dbReference type="Proteomes" id="UP000053372">
    <property type="component" value="Unassembled WGS sequence"/>
</dbReference>
<gene>
    <name evidence="1" type="ORF">BC008_13805</name>
</gene>
<dbReference type="AlphaFoldDB" id="A0A0V7ZG94"/>
<evidence type="ECO:0000313" key="1">
    <source>
        <dbReference type="EMBL" id="KST63534.1"/>
    </source>
</evidence>
<name>A0A0V7ZG94_9CYAN</name>
<organism evidence="1 2">
    <name type="scientific">Mastigocoleus testarum BC008</name>
    <dbReference type="NCBI Taxonomy" id="371196"/>
    <lineage>
        <taxon>Bacteria</taxon>
        <taxon>Bacillati</taxon>
        <taxon>Cyanobacteriota</taxon>
        <taxon>Cyanophyceae</taxon>
        <taxon>Nostocales</taxon>
        <taxon>Hapalosiphonaceae</taxon>
        <taxon>Mastigocoleus</taxon>
    </lineage>
</organism>
<dbReference type="EMBL" id="LMTZ01000137">
    <property type="protein sequence ID" value="KST63534.1"/>
    <property type="molecule type" value="Genomic_DNA"/>
</dbReference>